<proteinExistence type="predicted"/>
<feature type="region of interest" description="Disordered" evidence="1">
    <location>
        <begin position="15"/>
        <end position="70"/>
    </location>
</feature>
<dbReference type="Proteomes" id="UP000324222">
    <property type="component" value="Unassembled WGS sequence"/>
</dbReference>
<protein>
    <submittedName>
        <fullName evidence="2">Uncharacterized protein</fullName>
    </submittedName>
</protein>
<evidence type="ECO:0000256" key="1">
    <source>
        <dbReference type="SAM" id="MobiDB-lite"/>
    </source>
</evidence>
<keyword evidence="3" id="KW-1185">Reference proteome</keyword>
<name>A0A5B7DFA9_PORTR</name>
<sequence length="190" mass="21178">MMNFPLNQAFRPNMLQPNMEKTETPSTVGGHMTTPLMPETKPVITTTTTTTTTSTTTTTTVPPSEPKKVPMTTLEPMADMEDETTLQPEPMAEVEADSVPQDQGTTEPIIEDEMMMEDTLAVADDKEEPVSATEIMPMMEGEEETATETFQDENEMVHNTEIQDDMTVTEPEPENEVTTEFPNLRDLPVF</sequence>
<accession>A0A5B7DFA9</accession>
<comment type="caution">
    <text evidence="2">The sequence shown here is derived from an EMBL/GenBank/DDBJ whole genome shotgun (WGS) entry which is preliminary data.</text>
</comment>
<dbReference type="AlphaFoldDB" id="A0A5B7DFA9"/>
<evidence type="ECO:0000313" key="3">
    <source>
        <dbReference type="Proteomes" id="UP000324222"/>
    </source>
</evidence>
<dbReference type="OrthoDB" id="6382750at2759"/>
<organism evidence="2 3">
    <name type="scientific">Portunus trituberculatus</name>
    <name type="common">Swimming crab</name>
    <name type="synonym">Neptunus trituberculatus</name>
    <dbReference type="NCBI Taxonomy" id="210409"/>
    <lineage>
        <taxon>Eukaryota</taxon>
        <taxon>Metazoa</taxon>
        <taxon>Ecdysozoa</taxon>
        <taxon>Arthropoda</taxon>
        <taxon>Crustacea</taxon>
        <taxon>Multicrustacea</taxon>
        <taxon>Malacostraca</taxon>
        <taxon>Eumalacostraca</taxon>
        <taxon>Eucarida</taxon>
        <taxon>Decapoda</taxon>
        <taxon>Pleocyemata</taxon>
        <taxon>Brachyura</taxon>
        <taxon>Eubrachyura</taxon>
        <taxon>Portunoidea</taxon>
        <taxon>Portunidae</taxon>
        <taxon>Portuninae</taxon>
        <taxon>Portunus</taxon>
    </lineage>
</organism>
<gene>
    <name evidence="2" type="ORF">E2C01_013063</name>
</gene>
<reference evidence="2 3" key="1">
    <citation type="submission" date="2019-05" db="EMBL/GenBank/DDBJ databases">
        <title>Another draft genome of Portunus trituberculatus and its Hox gene families provides insights of decapod evolution.</title>
        <authorList>
            <person name="Jeong J.-H."/>
            <person name="Song I."/>
            <person name="Kim S."/>
            <person name="Choi T."/>
            <person name="Kim D."/>
            <person name="Ryu S."/>
            <person name="Kim W."/>
        </authorList>
    </citation>
    <scope>NUCLEOTIDE SEQUENCE [LARGE SCALE GENOMIC DNA]</scope>
    <source>
        <tissue evidence="2">Muscle</tissue>
    </source>
</reference>
<feature type="compositionally biased region" description="Low complexity" evidence="1">
    <location>
        <begin position="45"/>
        <end position="60"/>
    </location>
</feature>
<dbReference type="EMBL" id="VSRR010000839">
    <property type="protein sequence ID" value="MPC20131.1"/>
    <property type="molecule type" value="Genomic_DNA"/>
</dbReference>
<feature type="region of interest" description="Disordered" evidence="1">
    <location>
        <begin position="165"/>
        <end position="190"/>
    </location>
</feature>
<evidence type="ECO:0000313" key="2">
    <source>
        <dbReference type="EMBL" id="MPC20131.1"/>
    </source>
</evidence>